<accession>E9EF95</accession>
<dbReference type="PANTHER" id="PTHR10039">
    <property type="entry name" value="AMELOGENIN"/>
    <property type="match status" value="1"/>
</dbReference>
<reference evidence="3 4" key="1">
    <citation type="journal article" date="2011" name="PLoS Genet.">
        <title>Genome sequencing and comparative transcriptomics of the model entomopathogenic fungi Metarhizium anisopliae and M. acridum.</title>
        <authorList>
            <person name="Gao Q."/>
            <person name="Jin K."/>
            <person name="Ying S.H."/>
            <person name="Zhang Y."/>
            <person name="Xiao G."/>
            <person name="Shang Y."/>
            <person name="Duan Z."/>
            <person name="Hu X."/>
            <person name="Xie X.Q."/>
            <person name="Zhou G."/>
            <person name="Peng G."/>
            <person name="Luo Z."/>
            <person name="Huang W."/>
            <person name="Wang B."/>
            <person name="Fang W."/>
            <person name="Wang S."/>
            <person name="Zhong Y."/>
            <person name="Ma L.J."/>
            <person name="St Leger R.J."/>
            <person name="Zhao G.P."/>
            <person name="Pei Y."/>
            <person name="Feng M.G."/>
            <person name="Xia Y."/>
            <person name="Wang C."/>
        </authorList>
    </citation>
    <scope>NUCLEOTIDE SEQUENCE [LARGE SCALE GENOMIC DNA]</scope>
    <source>
        <strain evidence="3 4">CQMa 102</strain>
    </source>
</reference>
<dbReference type="HOGENOM" id="CLU_546388_0_0_1"/>
<feature type="domain" description="DUF7791" evidence="2">
    <location>
        <begin position="150"/>
        <end position="263"/>
    </location>
</feature>
<dbReference type="InParanoid" id="E9EF95"/>
<dbReference type="OrthoDB" id="443402at2759"/>
<dbReference type="AlphaFoldDB" id="E9EF95"/>
<dbReference type="PANTHER" id="PTHR10039:SF5">
    <property type="entry name" value="NACHT DOMAIN-CONTAINING PROTEIN"/>
    <property type="match status" value="1"/>
</dbReference>
<evidence type="ECO:0000259" key="2">
    <source>
        <dbReference type="Pfam" id="PF25053"/>
    </source>
</evidence>
<dbReference type="Proteomes" id="UP000002499">
    <property type="component" value="Unassembled WGS sequence"/>
</dbReference>
<evidence type="ECO:0000313" key="4">
    <source>
        <dbReference type="Proteomes" id="UP000002499"/>
    </source>
</evidence>
<gene>
    <name evidence="3" type="ORF">MAC_08543</name>
</gene>
<evidence type="ECO:0000256" key="1">
    <source>
        <dbReference type="SAM" id="MobiDB-lite"/>
    </source>
</evidence>
<protein>
    <recommendedName>
        <fullName evidence="2">DUF7791 domain-containing protein</fullName>
    </recommendedName>
</protein>
<organism evidence="4">
    <name type="scientific">Metarhizium acridum (strain CQMa 102)</name>
    <dbReference type="NCBI Taxonomy" id="655827"/>
    <lineage>
        <taxon>Eukaryota</taxon>
        <taxon>Fungi</taxon>
        <taxon>Dikarya</taxon>
        <taxon>Ascomycota</taxon>
        <taxon>Pezizomycotina</taxon>
        <taxon>Sordariomycetes</taxon>
        <taxon>Hypocreomycetidae</taxon>
        <taxon>Hypocreales</taxon>
        <taxon>Clavicipitaceae</taxon>
        <taxon>Metarhizium</taxon>
    </lineage>
</organism>
<dbReference type="EMBL" id="GL698578">
    <property type="protein sequence ID" value="EFY85411.1"/>
    <property type="molecule type" value="Genomic_DNA"/>
</dbReference>
<sequence length="499" mass="57290">MINFLKHLDIGQHGHSIRMCLSFRPWSVFENAFGHAVPHMKLRDLTYVDMLNYTADKPLENMPMRRLLNKRPALRAAIVDDAVQCADGVILWERLAVNEMIAGWRPDSGADGLVSILEQLPANLDDLFAKLLFEDRAQSELAEAAVISELIRASTTAWQVEQAEDQFVCDRCDAAIRQITYRFARLLALRRPTRQGNMRAPRFADDNTRDARVEAAQRVTCIHRTVRDWLMETPGIQDRLVSQSPRDFDAHLRLLRSYAFRLKRRLEGIEHHRRLDEWRPDIALALTHARHIANDPSGLQRPFVNELDETLSWHWLCKPQDPYDQWARNAFGAYEVRMKASPMWQPPSSALRATSPKRLPLATRQKKAREHRTDSKSGSETTPRPCWHHLSAFRPGARRVPPPKQEAHGPNHEYADFVTRTPRTPWLALLRHSRDARRRGFIAYYDVDADGTARWADIVRLFLEAGEADPQAVIMADGWDSESHGPGRAGVVGRDVWRC</sequence>
<dbReference type="InterPro" id="IPR056693">
    <property type="entry name" value="DUF7791"/>
</dbReference>
<dbReference type="Pfam" id="PF25053">
    <property type="entry name" value="DUF7791"/>
    <property type="match status" value="1"/>
</dbReference>
<evidence type="ECO:0000313" key="3">
    <source>
        <dbReference type="EMBL" id="EFY85411.1"/>
    </source>
</evidence>
<name>E9EF95_METAQ</name>
<dbReference type="eggNOG" id="ENOG502R2EF">
    <property type="taxonomic scope" value="Eukaryota"/>
</dbReference>
<feature type="region of interest" description="Disordered" evidence="1">
    <location>
        <begin position="344"/>
        <end position="387"/>
    </location>
</feature>
<proteinExistence type="predicted"/>
<keyword evidence="4" id="KW-1185">Reference proteome</keyword>